<accession>A0A9P7JZQ9</accession>
<keyword evidence="1" id="KW-1133">Transmembrane helix</keyword>
<dbReference type="Proteomes" id="UP000823399">
    <property type="component" value="Unassembled WGS sequence"/>
</dbReference>
<feature type="transmembrane region" description="Helical" evidence="1">
    <location>
        <begin position="89"/>
        <end position="110"/>
    </location>
</feature>
<dbReference type="RefSeq" id="XP_041298707.1">
    <property type="nucleotide sequence ID" value="XM_041428897.1"/>
</dbReference>
<sequence>MRSIRFILLFSVLSTLSLNSVALFYPTELYVTAHYRALAEEQPLPEALRRTSLLTRVLCFLALGRPDLDDHWKSLQSERAFETVRSRSCSILTSTITTATVLLATSGVFVSTGSPVPYFDYSSPAPYCLLLMSLMLAMIAMLISGSSMVRWLHTDRHWIQEQLTEGDYFVLSYLLSIVTPIFFVVLSLNCFMFAMLIAGFSSRSMVCRTVTTLWLVTYVVNIGAIFMEFMWKYAKGIKSR</sequence>
<evidence type="ECO:0000313" key="4">
    <source>
        <dbReference type="Proteomes" id="UP000823399"/>
    </source>
</evidence>
<dbReference type="EMBL" id="JABBWM010000004">
    <property type="protein sequence ID" value="KAG2118190.1"/>
    <property type="molecule type" value="Genomic_DNA"/>
</dbReference>
<feature type="transmembrane region" description="Helical" evidence="1">
    <location>
        <begin position="130"/>
        <end position="152"/>
    </location>
</feature>
<comment type="caution">
    <text evidence="3">The sequence shown here is derived from an EMBL/GenBank/DDBJ whole genome shotgun (WGS) entry which is preliminary data.</text>
</comment>
<keyword evidence="1" id="KW-0472">Membrane</keyword>
<gene>
    <name evidence="3" type="ORF">F5147DRAFT_259916</name>
</gene>
<keyword evidence="2" id="KW-0732">Signal</keyword>
<proteinExistence type="predicted"/>
<evidence type="ECO:0000256" key="1">
    <source>
        <dbReference type="SAM" id="Phobius"/>
    </source>
</evidence>
<feature type="chain" id="PRO_5040467004" evidence="2">
    <location>
        <begin position="23"/>
        <end position="240"/>
    </location>
</feature>
<feature type="signal peptide" evidence="2">
    <location>
        <begin position="1"/>
        <end position="22"/>
    </location>
</feature>
<dbReference type="AlphaFoldDB" id="A0A9P7JZQ9"/>
<evidence type="ECO:0000256" key="2">
    <source>
        <dbReference type="SAM" id="SignalP"/>
    </source>
</evidence>
<dbReference type="OrthoDB" id="2645723at2759"/>
<feature type="transmembrane region" description="Helical" evidence="1">
    <location>
        <begin position="212"/>
        <end position="231"/>
    </location>
</feature>
<reference evidence="3" key="1">
    <citation type="journal article" date="2020" name="New Phytol.">
        <title>Comparative genomics reveals dynamic genome evolution in host specialist ectomycorrhizal fungi.</title>
        <authorList>
            <person name="Lofgren L.A."/>
            <person name="Nguyen N.H."/>
            <person name="Vilgalys R."/>
            <person name="Ruytinx J."/>
            <person name="Liao H.L."/>
            <person name="Branco S."/>
            <person name="Kuo A."/>
            <person name="LaButti K."/>
            <person name="Lipzen A."/>
            <person name="Andreopoulos W."/>
            <person name="Pangilinan J."/>
            <person name="Riley R."/>
            <person name="Hundley H."/>
            <person name="Na H."/>
            <person name="Barry K."/>
            <person name="Grigoriev I.V."/>
            <person name="Stajich J.E."/>
            <person name="Kennedy P.G."/>
        </authorList>
    </citation>
    <scope>NUCLEOTIDE SEQUENCE</scope>
    <source>
        <strain evidence="3">FC423</strain>
    </source>
</reference>
<keyword evidence="1" id="KW-0812">Transmembrane</keyword>
<evidence type="ECO:0000313" key="3">
    <source>
        <dbReference type="EMBL" id="KAG2118190.1"/>
    </source>
</evidence>
<name>A0A9P7JZQ9_9AGAM</name>
<protein>
    <submittedName>
        <fullName evidence="3">Uncharacterized protein</fullName>
    </submittedName>
</protein>
<keyword evidence="4" id="KW-1185">Reference proteome</keyword>
<feature type="transmembrane region" description="Helical" evidence="1">
    <location>
        <begin position="173"/>
        <end position="200"/>
    </location>
</feature>
<organism evidence="3 4">
    <name type="scientific">Suillus discolor</name>
    <dbReference type="NCBI Taxonomy" id="1912936"/>
    <lineage>
        <taxon>Eukaryota</taxon>
        <taxon>Fungi</taxon>
        <taxon>Dikarya</taxon>
        <taxon>Basidiomycota</taxon>
        <taxon>Agaricomycotina</taxon>
        <taxon>Agaricomycetes</taxon>
        <taxon>Agaricomycetidae</taxon>
        <taxon>Boletales</taxon>
        <taxon>Suillineae</taxon>
        <taxon>Suillaceae</taxon>
        <taxon>Suillus</taxon>
    </lineage>
</organism>
<dbReference type="GeneID" id="64691156"/>